<evidence type="ECO:0000313" key="3">
    <source>
        <dbReference type="Proteomes" id="UP000254123"/>
    </source>
</evidence>
<dbReference type="InterPro" id="IPR038636">
    <property type="entry name" value="Wzi_sf"/>
</dbReference>
<name>A0A379LMK1_9GAMM</name>
<protein>
    <submittedName>
        <fullName evidence="2">Uncharacterized protein</fullName>
    </submittedName>
</protein>
<organism evidence="2 3">
    <name type="scientific">Psychrobacter phenylpyruvicus</name>
    <dbReference type="NCBI Taxonomy" id="29432"/>
    <lineage>
        <taxon>Bacteria</taxon>
        <taxon>Pseudomonadati</taxon>
        <taxon>Pseudomonadota</taxon>
        <taxon>Gammaproteobacteria</taxon>
        <taxon>Moraxellales</taxon>
        <taxon>Moraxellaceae</taxon>
        <taxon>Psychrobacter</taxon>
    </lineage>
</organism>
<dbReference type="InterPro" id="IPR026950">
    <property type="entry name" value="Caps_assemb_Wzi"/>
</dbReference>
<keyword evidence="3" id="KW-1185">Reference proteome</keyword>
<dbReference type="AlphaFoldDB" id="A0A379LMK1"/>
<evidence type="ECO:0000256" key="1">
    <source>
        <dbReference type="SAM" id="MobiDB-lite"/>
    </source>
</evidence>
<dbReference type="EMBL" id="UGVC01000001">
    <property type="protein sequence ID" value="SUD91810.1"/>
    <property type="molecule type" value="Genomic_DNA"/>
</dbReference>
<dbReference type="Proteomes" id="UP000254123">
    <property type="component" value="Unassembled WGS sequence"/>
</dbReference>
<sequence>MYLAGIDFASAFNSARHGTVPYQLYTEWTDTRSSRDVRDISYNHYIYTDGYYQHGYPLGYALGGDTESIAVGGKLWLDSQNFINAKVQHAKVNQSGIEGNRSYTSNKPSQSQTS</sequence>
<dbReference type="Pfam" id="PF14052">
    <property type="entry name" value="Caps_assemb_Wzi"/>
    <property type="match status" value="1"/>
</dbReference>
<gene>
    <name evidence="2" type="ORF">NCTC10526_02182</name>
</gene>
<dbReference type="Gene3D" id="2.40.160.130">
    <property type="entry name" value="Capsule assembly protein Wzi"/>
    <property type="match status" value="1"/>
</dbReference>
<feature type="region of interest" description="Disordered" evidence="1">
    <location>
        <begin position="94"/>
        <end position="114"/>
    </location>
</feature>
<accession>A0A379LMK1</accession>
<proteinExistence type="predicted"/>
<evidence type="ECO:0000313" key="2">
    <source>
        <dbReference type="EMBL" id="SUD91810.1"/>
    </source>
</evidence>
<reference evidence="2 3" key="1">
    <citation type="submission" date="2018-06" db="EMBL/GenBank/DDBJ databases">
        <authorList>
            <consortium name="Pathogen Informatics"/>
            <person name="Doyle S."/>
        </authorList>
    </citation>
    <scope>NUCLEOTIDE SEQUENCE [LARGE SCALE GENOMIC DNA]</scope>
    <source>
        <strain evidence="2 3">NCTC10526</strain>
    </source>
</reference>